<proteinExistence type="predicted"/>
<accession>A0A9N9TRX2</accession>
<feature type="signal peptide" evidence="1">
    <location>
        <begin position="1"/>
        <end position="17"/>
    </location>
</feature>
<gene>
    <name evidence="2" type="ORF">PHYEVI_LOCUS7422</name>
</gene>
<dbReference type="AlphaFoldDB" id="A0A9N9TRX2"/>
<dbReference type="OrthoDB" id="6778706at2759"/>
<organism evidence="2 3">
    <name type="scientific">Phyllotreta striolata</name>
    <name type="common">Striped flea beetle</name>
    <name type="synonym">Crioceris striolata</name>
    <dbReference type="NCBI Taxonomy" id="444603"/>
    <lineage>
        <taxon>Eukaryota</taxon>
        <taxon>Metazoa</taxon>
        <taxon>Ecdysozoa</taxon>
        <taxon>Arthropoda</taxon>
        <taxon>Hexapoda</taxon>
        <taxon>Insecta</taxon>
        <taxon>Pterygota</taxon>
        <taxon>Neoptera</taxon>
        <taxon>Endopterygota</taxon>
        <taxon>Coleoptera</taxon>
        <taxon>Polyphaga</taxon>
        <taxon>Cucujiformia</taxon>
        <taxon>Chrysomeloidea</taxon>
        <taxon>Chrysomelidae</taxon>
        <taxon>Galerucinae</taxon>
        <taxon>Alticini</taxon>
        <taxon>Phyllotreta</taxon>
    </lineage>
</organism>
<sequence>MILSVLLTCLLIQQVHPYVVSEEYDLEFAALKSSLKRVVQEQVQIIRATLEYEKSLVVTALENLQRDLNQLQQYVNETEARADAINMSIVDCLSKIEDFGKLKNQFKAIEDCQVQPNLQFLQKEVNYFSHVYNNFEQIIVYDCLETESKNMYKTSDIDGKHPCIDDQISQLEVRLALVEQLSEIFIKSSSNACAGCVQYQMSLLDQKLFKLSSAFRNCTDEIIQ</sequence>
<feature type="chain" id="PRO_5040305964" evidence="1">
    <location>
        <begin position="18"/>
        <end position="224"/>
    </location>
</feature>
<keyword evidence="3" id="KW-1185">Reference proteome</keyword>
<reference evidence="2" key="1">
    <citation type="submission" date="2022-01" db="EMBL/GenBank/DDBJ databases">
        <authorList>
            <person name="King R."/>
        </authorList>
    </citation>
    <scope>NUCLEOTIDE SEQUENCE</scope>
</reference>
<dbReference type="EMBL" id="OU900097">
    <property type="protein sequence ID" value="CAG9861079.1"/>
    <property type="molecule type" value="Genomic_DNA"/>
</dbReference>
<protein>
    <submittedName>
        <fullName evidence="2">Uncharacterized protein</fullName>
    </submittedName>
</protein>
<evidence type="ECO:0000256" key="1">
    <source>
        <dbReference type="SAM" id="SignalP"/>
    </source>
</evidence>
<dbReference type="Proteomes" id="UP001153712">
    <property type="component" value="Chromosome 4"/>
</dbReference>
<keyword evidence="1" id="KW-0732">Signal</keyword>
<evidence type="ECO:0000313" key="2">
    <source>
        <dbReference type="EMBL" id="CAG9861079.1"/>
    </source>
</evidence>
<evidence type="ECO:0000313" key="3">
    <source>
        <dbReference type="Proteomes" id="UP001153712"/>
    </source>
</evidence>
<name>A0A9N9TRX2_PHYSR</name>